<dbReference type="Proteomes" id="UP000027647">
    <property type="component" value="Unassembled WGS sequence"/>
</dbReference>
<evidence type="ECO:0000313" key="2">
    <source>
        <dbReference type="Proteomes" id="UP000027647"/>
    </source>
</evidence>
<proteinExistence type="predicted"/>
<evidence type="ECO:0000313" key="1">
    <source>
        <dbReference type="EMBL" id="KEO87758.1"/>
    </source>
</evidence>
<dbReference type="EMBL" id="JMIW01000010">
    <property type="protein sequence ID" value="KEO87758.1"/>
    <property type="molecule type" value="Genomic_DNA"/>
</dbReference>
<dbReference type="AlphaFoldDB" id="A0A074M785"/>
<comment type="caution">
    <text evidence="1">The sequence shown here is derived from an EMBL/GenBank/DDBJ whole genome shotgun (WGS) entry which is preliminary data.</text>
</comment>
<organism evidence="1 2">
    <name type="scientific">Erythrobacter longus</name>
    <dbReference type="NCBI Taxonomy" id="1044"/>
    <lineage>
        <taxon>Bacteria</taxon>
        <taxon>Pseudomonadati</taxon>
        <taxon>Pseudomonadota</taxon>
        <taxon>Alphaproteobacteria</taxon>
        <taxon>Sphingomonadales</taxon>
        <taxon>Erythrobacteraceae</taxon>
        <taxon>Erythrobacter/Porphyrobacter group</taxon>
        <taxon>Erythrobacter</taxon>
    </lineage>
</organism>
<name>A0A074M785_ERYLO</name>
<keyword evidence="2" id="KW-1185">Reference proteome</keyword>
<protein>
    <submittedName>
        <fullName evidence="1">Uncharacterized protein</fullName>
    </submittedName>
</protein>
<gene>
    <name evidence="1" type="ORF">EH31_06275</name>
</gene>
<sequence length="130" mass="14070">MPPIFLQFLVSLIAILALFALARAMKLGGQPKLTDKGSVAFAAGEVEDGYVAERVAIARGGDAALARNAEGRIMVIKRHGNRFAGRVLTPEAKVREEVDAIIIDCDDVRFGKVRLSIDDPGIWVDAINRL</sequence>
<dbReference type="STRING" id="1044.EH31_06275"/>
<accession>A0A074M785</accession>
<reference evidence="1 2" key="1">
    <citation type="submission" date="2014-04" db="EMBL/GenBank/DDBJ databases">
        <title>A comprehensive comparison of genomes of Erythrobacter spp. strains.</title>
        <authorList>
            <person name="Zheng Q."/>
        </authorList>
    </citation>
    <scope>NUCLEOTIDE SEQUENCE [LARGE SCALE GENOMIC DNA]</scope>
    <source>
        <strain evidence="1 2">DSM 6997</strain>
    </source>
</reference>